<evidence type="ECO:0000256" key="9">
    <source>
        <dbReference type="ARBA" id="ARBA00023152"/>
    </source>
</evidence>
<comment type="caution">
    <text evidence="13">The sequence shown here is derived from an EMBL/GenBank/DDBJ whole genome shotgun (WGS) entry which is preliminary data.</text>
</comment>
<dbReference type="GO" id="GO:0006096">
    <property type="term" value="P:glycolytic process"/>
    <property type="evidence" value="ECO:0007669"/>
    <property type="project" value="UniProtKB-UniRule"/>
</dbReference>
<organism evidence="13 14">
    <name type="scientific">Falsochrobactrum shanghaiense</name>
    <dbReference type="NCBI Taxonomy" id="2201899"/>
    <lineage>
        <taxon>Bacteria</taxon>
        <taxon>Pseudomonadati</taxon>
        <taxon>Pseudomonadota</taxon>
        <taxon>Alphaproteobacteria</taxon>
        <taxon>Hyphomicrobiales</taxon>
        <taxon>Brucellaceae</taxon>
        <taxon>Falsochrobactrum</taxon>
    </lineage>
</organism>
<gene>
    <name evidence="11 13" type="primary">sucA</name>
    <name evidence="11" type="synonym">odhA</name>
    <name evidence="13" type="ORF">DKP76_03515</name>
</gene>
<dbReference type="InterPro" id="IPR023784">
    <property type="entry name" value="2oxoglutarate_DH_E1_bac"/>
</dbReference>
<dbReference type="OrthoDB" id="9759785at2"/>
<name>A0A316JWU9_9HYPH</name>
<dbReference type="Pfam" id="PF00676">
    <property type="entry name" value="E1_dh"/>
    <property type="match status" value="1"/>
</dbReference>
<dbReference type="PIRSF" id="PIRSF000157">
    <property type="entry name" value="Oxoglu_dh_E1"/>
    <property type="match status" value="1"/>
</dbReference>
<dbReference type="InterPro" id="IPR005475">
    <property type="entry name" value="Transketolase-like_Pyr-bd"/>
</dbReference>
<dbReference type="SMART" id="SM00861">
    <property type="entry name" value="Transket_pyr"/>
    <property type="match status" value="1"/>
</dbReference>
<evidence type="ECO:0000256" key="4">
    <source>
        <dbReference type="ARBA" id="ARBA00011301"/>
    </source>
</evidence>
<keyword evidence="7 11" id="KW-0560">Oxidoreductase</keyword>
<dbReference type="GO" id="GO:0045252">
    <property type="term" value="C:oxoglutarate dehydrogenase complex"/>
    <property type="evidence" value="ECO:0007669"/>
    <property type="project" value="TreeGrafter"/>
</dbReference>
<dbReference type="PANTHER" id="PTHR23152">
    <property type="entry name" value="2-OXOGLUTARATE DEHYDROGENASE"/>
    <property type="match status" value="1"/>
</dbReference>
<dbReference type="AlphaFoldDB" id="A0A316JWU9"/>
<evidence type="ECO:0000256" key="7">
    <source>
        <dbReference type="ARBA" id="ARBA00023002"/>
    </source>
</evidence>
<dbReference type="InterPro" id="IPR042179">
    <property type="entry name" value="KGD_C_sf"/>
</dbReference>
<dbReference type="Gene3D" id="3.40.50.11610">
    <property type="entry name" value="Multifunctional 2-oxoglutarate metabolism enzyme, C-terminal domain"/>
    <property type="match status" value="1"/>
</dbReference>
<dbReference type="Proteomes" id="UP000245865">
    <property type="component" value="Unassembled WGS sequence"/>
</dbReference>
<comment type="function">
    <text evidence="2 11">E1 component of the 2-oxoglutarate dehydrogenase (OGDH) complex which catalyzes the decarboxylation of 2-oxoglutarate, the first step in the conversion of 2-oxoglutarate to succinyl-CoA and CO(2).</text>
</comment>
<comment type="subunit">
    <text evidence="4 11">Homodimer. Part of the 2-oxoglutarate dehydrogenase (OGDH) complex composed of E1 (2-oxoglutarate dehydrogenase), E2 (dihydrolipoamide succinyltransferase) and E3 (dihydrolipoamide dehydrogenase); the complex contains multiple copies of the three enzymatic components (E1, E2 and E3).</text>
</comment>
<dbReference type="Gene3D" id="3.40.50.970">
    <property type="match status" value="1"/>
</dbReference>
<dbReference type="InterPro" id="IPR001017">
    <property type="entry name" value="DH_E1"/>
</dbReference>
<dbReference type="HAMAP" id="MF_01169">
    <property type="entry name" value="SucA_OdhA"/>
    <property type="match status" value="1"/>
</dbReference>
<dbReference type="InterPro" id="IPR029061">
    <property type="entry name" value="THDP-binding"/>
</dbReference>
<dbReference type="Pfam" id="PF16870">
    <property type="entry name" value="OxoGdeHyase_C"/>
    <property type="match status" value="1"/>
</dbReference>
<evidence type="ECO:0000256" key="3">
    <source>
        <dbReference type="ARBA" id="ARBA00006936"/>
    </source>
</evidence>
<evidence type="ECO:0000259" key="12">
    <source>
        <dbReference type="SMART" id="SM00861"/>
    </source>
</evidence>
<feature type="domain" description="Transketolase-like pyrimidine-binding" evidence="12">
    <location>
        <begin position="649"/>
        <end position="842"/>
    </location>
</feature>
<evidence type="ECO:0000256" key="11">
    <source>
        <dbReference type="HAMAP-Rule" id="MF_01169"/>
    </source>
</evidence>
<dbReference type="NCBIfam" id="NF006914">
    <property type="entry name" value="PRK09404.1"/>
    <property type="match status" value="1"/>
</dbReference>
<dbReference type="EC" id="1.2.4.2" evidence="5 11"/>
<dbReference type="Pfam" id="PF02779">
    <property type="entry name" value="Transket_pyr"/>
    <property type="match status" value="1"/>
</dbReference>
<dbReference type="Gene3D" id="3.40.50.12470">
    <property type="match status" value="1"/>
</dbReference>
<evidence type="ECO:0000256" key="2">
    <source>
        <dbReference type="ARBA" id="ARBA00003906"/>
    </source>
</evidence>
<evidence type="ECO:0000313" key="14">
    <source>
        <dbReference type="Proteomes" id="UP000245865"/>
    </source>
</evidence>
<dbReference type="NCBIfam" id="NF008907">
    <property type="entry name" value="PRK12270.1"/>
    <property type="match status" value="1"/>
</dbReference>
<keyword evidence="14" id="KW-1185">Reference proteome</keyword>
<dbReference type="PANTHER" id="PTHR23152:SF4">
    <property type="entry name" value="2-OXOADIPATE DEHYDROGENASE COMPLEX COMPONENT E1"/>
    <property type="match status" value="1"/>
</dbReference>
<comment type="similarity">
    <text evidence="3 11">Belongs to the alpha-ketoglutarate dehydrogenase family.</text>
</comment>
<dbReference type="GO" id="GO:0004591">
    <property type="term" value="F:oxoglutarate dehydrogenase (succinyl-transferring) activity"/>
    <property type="evidence" value="ECO:0007669"/>
    <property type="project" value="UniProtKB-UniRule"/>
</dbReference>
<dbReference type="GO" id="GO:0006099">
    <property type="term" value="P:tricarboxylic acid cycle"/>
    <property type="evidence" value="ECO:0007669"/>
    <property type="project" value="TreeGrafter"/>
</dbReference>
<dbReference type="Pfam" id="PF16078">
    <property type="entry name" value="2-oxogl_dehyd_N"/>
    <property type="match status" value="1"/>
</dbReference>
<comment type="catalytic activity">
    <reaction evidence="11">
        <text>N(6)-[(R)-lipoyl]-L-lysyl-[protein] + 2-oxoglutarate + H(+) = N(6)-[(R)-S(8)-succinyldihydrolipoyl]-L-lysyl-[protein] + CO2</text>
        <dbReference type="Rhea" id="RHEA:12188"/>
        <dbReference type="Rhea" id="RHEA-COMP:10474"/>
        <dbReference type="Rhea" id="RHEA-COMP:20092"/>
        <dbReference type="ChEBI" id="CHEBI:15378"/>
        <dbReference type="ChEBI" id="CHEBI:16526"/>
        <dbReference type="ChEBI" id="CHEBI:16810"/>
        <dbReference type="ChEBI" id="CHEBI:83099"/>
        <dbReference type="ChEBI" id="CHEBI:83120"/>
        <dbReference type="EC" id="1.2.4.2"/>
    </reaction>
</comment>
<dbReference type="RefSeq" id="WP_109705007.1">
    <property type="nucleotide sequence ID" value="NZ_QGDB01000001.1"/>
</dbReference>
<protein>
    <recommendedName>
        <fullName evidence="6 11">2-oxoglutarate dehydrogenase E1 component</fullName>
        <ecNumber evidence="5 11">1.2.4.2</ecNumber>
    </recommendedName>
    <alternativeName>
        <fullName evidence="10 11">Alpha-ketoglutarate dehydrogenase</fullName>
    </alternativeName>
</protein>
<dbReference type="GO" id="GO:0030976">
    <property type="term" value="F:thiamine pyrophosphate binding"/>
    <property type="evidence" value="ECO:0007669"/>
    <property type="project" value="UniProtKB-UniRule"/>
</dbReference>
<evidence type="ECO:0000256" key="8">
    <source>
        <dbReference type="ARBA" id="ARBA00023052"/>
    </source>
</evidence>
<dbReference type="CDD" id="cd02016">
    <property type="entry name" value="TPP_E1_OGDC_like"/>
    <property type="match status" value="1"/>
</dbReference>
<proteinExistence type="inferred from homology"/>
<keyword evidence="8 11" id="KW-0786">Thiamine pyrophosphate</keyword>
<dbReference type="InterPro" id="IPR011603">
    <property type="entry name" value="2oxoglutarate_DH_E1"/>
</dbReference>
<dbReference type="EMBL" id="QGDB01000001">
    <property type="protein sequence ID" value="PWL19620.1"/>
    <property type="molecule type" value="Genomic_DNA"/>
</dbReference>
<evidence type="ECO:0000256" key="6">
    <source>
        <dbReference type="ARBA" id="ARBA00013321"/>
    </source>
</evidence>
<dbReference type="SUPFAM" id="SSF52518">
    <property type="entry name" value="Thiamin diphosphate-binding fold (THDP-binding)"/>
    <property type="match status" value="2"/>
</dbReference>
<keyword evidence="9 11" id="KW-0324">Glycolysis</keyword>
<dbReference type="FunFam" id="3.40.50.12470:FF:000003">
    <property type="entry name" value="2-oxoglutarate dehydrogenase E1 component"/>
    <property type="match status" value="1"/>
</dbReference>
<dbReference type="InterPro" id="IPR032106">
    <property type="entry name" value="2-oxogl_dehyd_N"/>
</dbReference>
<comment type="cofactor">
    <cofactor evidence="1 11">
        <name>thiamine diphosphate</name>
        <dbReference type="ChEBI" id="CHEBI:58937"/>
    </cofactor>
</comment>
<dbReference type="Gene3D" id="1.10.287.1150">
    <property type="entry name" value="TPP helical domain"/>
    <property type="match status" value="1"/>
</dbReference>
<dbReference type="NCBIfam" id="TIGR00239">
    <property type="entry name" value="2oxo_dh_E1"/>
    <property type="match status" value="1"/>
</dbReference>
<evidence type="ECO:0000256" key="1">
    <source>
        <dbReference type="ARBA" id="ARBA00001964"/>
    </source>
</evidence>
<dbReference type="InterPro" id="IPR031717">
    <property type="entry name" value="ODO-1/KGD_C"/>
</dbReference>
<evidence type="ECO:0000256" key="5">
    <source>
        <dbReference type="ARBA" id="ARBA00012280"/>
    </source>
</evidence>
<reference evidence="13 14" key="1">
    <citation type="submission" date="2018-05" db="EMBL/GenBank/DDBJ databases">
        <title>Comparative genomic sequence analysis between strain HN4 and CCM 8460T (Falsochrobactrum ovis) will provide more evidence to prove that HN4 is a new species of Falsochrobactrum.</title>
        <authorList>
            <person name="Lyu W."/>
            <person name="Sun L."/>
            <person name="Yao L."/>
        </authorList>
    </citation>
    <scope>NUCLEOTIDE SEQUENCE [LARGE SCALE GENOMIC DNA]</scope>
    <source>
        <strain evidence="13 14">HN4</strain>
    </source>
</reference>
<accession>A0A316JWU9</accession>
<sequence>MARQEQANDIFALTSFLYGGNADYIEELYARYESDPNSVDAEWRDFFAQLKDSPEDVRKNAQGASWTRKNWPIAENGELVSALDGNWPEIEKHVTDKLKAKSEKGEARKADGAAGSLSTEELTRAARDSVHAIMMIRAYRMRGHLHANLDPLGLAEKPNDYNELEPENYGFTPADYDRKIFIDNVLGLEYATIPEMLDILKRTYCSTIGVEFMHISNPTEKAWIQERIEGPGKGFAFTAEGKKAILSKLIEAEGFEQFIDVKYKGTKRFGLDGGESLIPALEQIVKRGGQLGLKEIVLGMAHRGRLNVLSQVMGKPHRAIFHEFKGGSYAPDDVEGSGDVKYHLGASSDREFDGNSVHLSLTANPSHLEIVNPVVMGKARAKQDLLVGRTRDDLVPLTERAKVLPLLLHGDAAFAGQGVVAECLGLSGLRGHRVAGTVHFIINNQIGFTTDPGFSRSSPYPSDVAKMIEAPIFHVNGDDPEAVVFAAKVAIEFRMTFHKPVVIDMFCYRRFGHNEGDEPSFTQPLMYKAIRSHRTTVQLYSDKLMAEGLVTQADIDKMKADWRARLEQEFEAGQSYKPNKADWLDGAWSGLRTADNADEQRRGKTAVPMKTLKEIGKKLVEVPKDFHVHRTIQRFLDNRARMIETGEGIDWATGEALAFGSLSLEGHPIRLSGQDVERGTFSQRHTVLYDQENQSRYIPLNNLQKGQAIYEAINSMLSEEAVLGYEYGYSLSDPRALVLWEAQFGDFANGAQVVFDQFISSGERKWLRMSGLVCLLPHGYEGQGPEHSSARLERYLQLCAEDNMQVANVTTPANYFHILRRQMKRDFRKPLIMMTPKSLLRHKRAVSTLSELSGDSSFHRLLWDDAQYNKGDGEGIKLQKDAKIRRVVLCSGKVYYDLYEEREKRGIDDIYLLRVEQLYPFPAKALINELSRFRQAEIVWCQEEPKNMGAWSFIDPYLEWVLAHIDAKHQRVRYTGRPAAASTATGLMSKHLEQLAAFLEDALGN</sequence>
<evidence type="ECO:0000256" key="10">
    <source>
        <dbReference type="ARBA" id="ARBA00030680"/>
    </source>
</evidence>
<dbReference type="GO" id="GO:0005829">
    <property type="term" value="C:cytosol"/>
    <property type="evidence" value="ECO:0007669"/>
    <property type="project" value="TreeGrafter"/>
</dbReference>
<evidence type="ECO:0000313" key="13">
    <source>
        <dbReference type="EMBL" id="PWL19620.1"/>
    </source>
</evidence>